<dbReference type="InterPro" id="IPR027417">
    <property type="entry name" value="P-loop_NTPase"/>
</dbReference>
<dbReference type="GO" id="GO:0022857">
    <property type="term" value="F:transmembrane transporter activity"/>
    <property type="evidence" value="ECO:0007669"/>
    <property type="project" value="TreeGrafter"/>
</dbReference>
<dbReference type="EMBL" id="QUAL01000088">
    <property type="protein sequence ID" value="RIQ27345.1"/>
    <property type="molecule type" value="Genomic_DNA"/>
</dbReference>
<dbReference type="SMART" id="SM00382">
    <property type="entry name" value="AAA"/>
    <property type="match status" value="1"/>
</dbReference>
<dbReference type="PROSITE" id="PS00211">
    <property type="entry name" value="ABC_TRANSPORTER_1"/>
    <property type="match status" value="1"/>
</dbReference>
<keyword evidence="1" id="KW-0813">Transport</keyword>
<dbReference type="InterPro" id="IPR003593">
    <property type="entry name" value="AAA+_ATPase"/>
</dbReference>
<dbReference type="Pfam" id="PF00005">
    <property type="entry name" value="ABC_tran"/>
    <property type="match status" value="1"/>
</dbReference>
<reference evidence="5 6" key="1">
    <citation type="submission" date="2018-09" db="EMBL/GenBank/DDBJ databases">
        <title>Isolation, diversity and antifungal activity of actinobacteria from wheat.</title>
        <authorList>
            <person name="Han C."/>
        </authorList>
    </citation>
    <scope>NUCLEOTIDE SEQUENCE [LARGE SCALE GENOMIC DNA]</scope>
    <source>
        <strain evidence="5 6">NEAU-YY265</strain>
    </source>
</reference>
<accession>A0A418KSE2</accession>
<evidence type="ECO:0000259" key="4">
    <source>
        <dbReference type="PROSITE" id="PS50893"/>
    </source>
</evidence>
<dbReference type="RefSeq" id="WP_119659731.1">
    <property type="nucleotide sequence ID" value="NZ_QUAL01000088.1"/>
</dbReference>
<organism evidence="5 6">
    <name type="scientific">Jiangella rhizosphaerae</name>
    <dbReference type="NCBI Taxonomy" id="2293569"/>
    <lineage>
        <taxon>Bacteria</taxon>
        <taxon>Bacillati</taxon>
        <taxon>Actinomycetota</taxon>
        <taxon>Actinomycetes</taxon>
        <taxon>Jiangellales</taxon>
        <taxon>Jiangellaceae</taxon>
        <taxon>Jiangella</taxon>
    </lineage>
</organism>
<dbReference type="GO" id="GO:0016887">
    <property type="term" value="F:ATP hydrolysis activity"/>
    <property type="evidence" value="ECO:0007669"/>
    <property type="project" value="InterPro"/>
</dbReference>
<dbReference type="Gene3D" id="3.40.50.300">
    <property type="entry name" value="P-loop containing nucleotide triphosphate hydrolases"/>
    <property type="match status" value="1"/>
</dbReference>
<evidence type="ECO:0000313" key="5">
    <source>
        <dbReference type="EMBL" id="RIQ27345.1"/>
    </source>
</evidence>
<dbReference type="FunFam" id="3.40.50.300:FF:000032">
    <property type="entry name" value="Export ABC transporter ATP-binding protein"/>
    <property type="match status" value="1"/>
</dbReference>
<name>A0A418KSE2_9ACTN</name>
<sequence>MTALLAQGVRRTFEAELAPVRALRGVDLRVDRGEFVALMGPSGCGKSTLLNIFAGLDQADEGEVVVDDLVVSGRDENWLAKFRRHHVGIVFQFFNLLEGVSALDNIALPAILGGLRRRAAESRARDLLDLLGLGDRTEQLPSVLSGGQRQRLAIARALVNEPAVLLADEPTGALDSEGGAEILELFRRLHGDGQTILMVTHSADVAAGASRVVRMRDGRIDGDDGVRVTVDAWPVDAVAVEERAP</sequence>
<evidence type="ECO:0000256" key="2">
    <source>
        <dbReference type="ARBA" id="ARBA00022741"/>
    </source>
</evidence>
<evidence type="ECO:0000313" key="6">
    <source>
        <dbReference type="Proteomes" id="UP000284057"/>
    </source>
</evidence>
<keyword evidence="3 5" id="KW-0067">ATP-binding</keyword>
<dbReference type="AlphaFoldDB" id="A0A418KSE2"/>
<evidence type="ECO:0000256" key="3">
    <source>
        <dbReference type="ARBA" id="ARBA00022840"/>
    </source>
</evidence>
<dbReference type="GO" id="GO:0098796">
    <property type="term" value="C:membrane protein complex"/>
    <property type="evidence" value="ECO:0007669"/>
    <property type="project" value="UniProtKB-ARBA"/>
</dbReference>
<protein>
    <submittedName>
        <fullName evidence="5">ABC transporter ATP-binding protein</fullName>
    </submittedName>
</protein>
<evidence type="ECO:0000256" key="1">
    <source>
        <dbReference type="ARBA" id="ARBA00022448"/>
    </source>
</evidence>
<feature type="domain" description="ABC transporter" evidence="4">
    <location>
        <begin position="4"/>
        <end position="242"/>
    </location>
</feature>
<keyword evidence="2" id="KW-0547">Nucleotide-binding</keyword>
<keyword evidence="6" id="KW-1185">Reference proteome</keyword>
<dbReference type="PANTHER" id="PTHR24220:SF86">
    <property type="entry name" value="ABC TRANSPORTER ABCH.1"/>
    <property type="match status" value="1"/>
</dbReference>
<dbReference type="PROSITE" id="PS50893">
    <property type="entry name" value="ABC_TRANSPORTER_2"/>
    <property type="match status" value="1"/>
</dbReference>
<dbReference type="PANTHER" id="PTHR24220">
    <property type="entry name" value="IMPORT ATP-BINDING PROTEIN"/>
    <property type="match status" value="1"/>
</dbReference>
<dbReference type="InterPro" id="IPR017871">
    <property type="entry name" value="ABC_transporter-like_CS"/>
</dbReference>
<dbReference type="Proteomes" id="UP000284057">
    <property type="component" value="Unassembled WGS sequence"/>
</dbReference>
<comment type="caution">
    <text evidence="5">The sequence shown here is derived from an EMBL/GenBank/DDBJ whole genome shotgun (WGS) entry which is preliminary data.</text>
</comment>
<dbReference type="InterPro" id="IPR017911">
    <property type="entry name" value="MacB-like_ATP-bd"/>
</dbReference>
<dbReference type="CDD" id="cd03255">
    <property type="entry name" value="ABC_MJ0796_LolCDE_FtsE"/>
    <property type="match status" value="1"/>
</dbReference>
<gene>
    <name evidence="5" type="ORF">DY240_09745</name>
</gene>
<dbReference type="InterPro" id="IPR003439">
    <property type="entry name" value="ABC_transporter-like_ATP-bd"/>
</dbReference>
<dbReference type="GO" id="GO:0005886">
    <property type="term" value="C:plasma membrane"/>
    <property type="evidence" value="ECO:0007669"/>
    <property type="project" value="TreeGrafter"/>
</dbReference>
<dbReference type="SUPFAM" id="SSF52540">
    <property type="entry name" value="P-loop containing nucleoside triphosphate hydrolases"/>
    <property type="match status" value="1"/>
</dbReference>
<dbReference type="OrthoDB" id="3266715at2"/>
<dbReference type="GO" id="GO:0005524">
    <property type="term" value="F:ATP binding"/>
    <property type="evidence" value="ECO:0007669"/>
    <property type="project" value="UniProtKB-KW"/>
</dbReference>
<proteinExistence type="predicted"/>
<dbReference type="InterPro" id="IPR015854">
    <property type="entry name" value="ABC_transpr_LolD-like"/>
</dbReference>